<accession>A0A9D1N4V5</accession>
<organism evidence="2 3">
    <name type="scientific">Candidatus Aphodomorpha intestinavium</name>
    <dbReference type="NCBI Taxonomy" id="2840672"/>
    <lineage>
        <taxon>Bacteria</taxon>
        <taxon>Bacillati</taxon>
        <taxon>Bacillota</taxon>
        <taxon>Clostridia</taxon>
        <taxon>Eubacteriales</taxon>
        <taxon>Candidatus Aphodomorpha</taxon>
    </lineage>
</organism>
<gene>
    <name evidence="2" type="ORF">IAD24_06475</name>
</gene>
<proteinExistence type="predicted"/>
<evidence type="ECO:0000256" key="1">
    <source>
        <dbReference type="SAM" id="MobiDB-lite"/>
    </source>
</evidence>
<feature type="region of interest" description="Disordered" evidence="1">
    <location>
        <begin position="92"/>
        <end position="118"/>
    </location>
</feature>
<dbReference type="EMBL" id="DVNZ01000206">
    <property type="protein sequence ID" value="HIU94789.1"/>
    <property type="molecule type" value="Genomic_DNA"/>
</dbReference>
<keyword evidence="2" id="KW-0689">Ribosomal protein</keyword>
<dbReference type="AlphaFoldDB" id="A0A9D1N4V5"/>
<reference evidence="2" key="1">
    <citation type="submission" date="2020-10" db="EMBL/GenBank/DDBJ databases">
        <authorList>
            <person name="Gilroy R."/>
        </authorList>
    </citation>
    <scope>NUCLEOTIDE SEQUENCE</scope>
    <source>
        <strain evidence="2">ChiGjej2B2-16831</strain>
    </source>
</reference>
<protein>
    <submittedName>
        <fullName evidence="2">50S ribosomal protein L7ae</fullName>
    </submittedName>
</protein>
<evidence type="ECO:0000313" key="3">
    <source>
        <dbReference type="Proteomes" id="UP000824128"/>
    </source>
</evidence>
<dbReference type="InterPro" id="IPR029064">
    <property type="entry name" value="Ribosomal_eL30-like_sf"/>
</dbReference>
<keyword evidence="2" id="KW-0687">Ribonucleoprotein</keyword>
<comment type="caution">
    <text evidence="2">The sequence shown here is derived from an EMBL/GenBank/DDBJ whole genome shotgun (WGS) entry which is preliminary data.</text>
</comment>
<feature type="compositionally biased region" description="Pro residues" evidence="1">
    <location>
        <begin position="97"/>
        <end position="107"/>
    </location>
</feature>
<reference evidence="2" key="2">
    <citation type="journal article" date="2021" name="PeerJ">
        <title>Extensive microbial diversity within the chicken gut microbiome revealed by metagenomics and culture.</title>
        <authorList>
            <person name="Gilroy R."/>
            <person name="Ravi A."/>
            <person name="Getino M."/>
            <person name="Pursley I."/>
            <person name="Horton D.L."/>
            <person name="Alikhan N.F."/>
            <person name="Baker D."/>
            <person name="Gharbi K."/>
            <person name="Hall N."/>
            <person name="Watson M."/>
            <person name="Adriaenssens E.M."/>
            <person name="Foster-Nyarko E."/>
            <person name="Jarju S."/>
            <person name="Secka A."/>
            <person name="Antonio M."/>
            <person name="Oren A."/>
            <person name="Chaudhuri R.R."/>
            <person name="La Ragione R."/>
            <person name="Hildebrand F."/>
            <person name="Pallen M.J."/>
        </authorList>
    </citation>
    <scope>NUCLEOTIDE SEQUENCE</scope>
    <source>
        <strain evidence="2">ChiGjej2B2-16831</strain>
    </source>
</reference>
<dbReference type="GO" id="GO:0005840">
    <property type="term" value="C:ribosome"/>
    <property type="evidence" value="ECO:0007669"/>
    <property type="project" value="UniProtKB-KW"/>
</dbReference>
<evidence type="ECO:0000313" key="2">
    <source>
        <dbReference type="EMBL" id="HIU94789.1"/>
    </source>
</evidence>
<sequence length="118" mass="12177">MDRRLHDAIGLCQKAGRCRTGAYAAEKAVHEGAACLLLIDKSASAATRGRYERLCAGRGVALLPVDGLGAAAGRPGHIVAAVTDEGFAGMIRRAAQPPAPQGAPAPIPNDRGHDHYGE</sequence>
<dbReference type="SUPFAM" id="SSF55315">
    <property type="entry name" value="L30e-like"/>
    <property type="match status" value="1"/>
</dbReference>
<name>A0A9D1N4V5_9FIRM</name>
<dbReference type="Gene3D" id="3.30.1330.30">
    <property type="match status" value="1"/>
</dbReference>
<dbReference type="Proteomes" id="UP000824128">
    <property type="component" value="Unassembled WGS sequence"/>
</dbReference>